<evidence type="ECO:0000313" key="11">
    <source>
        <dbReference type="EMBL" id="SMO44164.1"/>
    </source>
</evidence>
<keyword evidence="7 8" id="KW-0998">Cell outer membrane</keyword>
<accession>A0A521BAM5</accession>
<keyword evidence="3 8" id="KW-1134">Transmembrane beta strand</keyword>
<dbReference type="InterPro" id="IPR023996">
    <property type="entry name" value="TonB-dep_OMP_SusC/RagA"/>
</dbReference>
<dbReference type="Gene3D" id="2.170.130.10">
    <property type="entry name" value="TonB-dependent receptor, plug domain"/>
    <property type="match status" value="1"/>
</dbReference>
<comment type="subcellular location">
    <subcellularLocation>
        <location evidence="1 8">Cell outer membrane</location>
        <topology evidence="1 8">Multi-pass membrane protein</topology>
    </subcellularLocation>
</comment>
<dbReference type="AlphaFoldDB" id="A0A521BAM5"/>
<dbReference type="NCBIfam" id="TIGR04056">
    <property type="entry name" value="OMP_RagA_SusC"/>
    <property type="match status" value="1"/>
</dbReference>
<dbReference type="Proteomes" id="UP000320300">
    <property type="component" value="Unassembled WGS sequence"/>
</dbReference>
<dbReference type="Pfam" id="PF07715">
    <property type="entry name" value="Plug"/>
    <property type="match status" value="1"/>
</dbReference>
<evidence type="ECO:0000256" key="9">
    <source>
        <dbReference type="SAM" id="MobiDB-lite"/>
    </source>
</evidence>
<keyword evidence="4 8" id="KW-0812">Transmembrane</keyword>
<dbReference type="SUPFAM" id="SSF56935">
    <property type="entry name" value="Porins"/>
    <property type="match status" value="1"/>
</dbReference>
<evidence type="ECO:0000256" key="5">
    <source>
        <dbReference type="ARBA" id="ARBA00022729"/>
    </source>
</evidence>
<evidence type="ECO:0000256" key="6">
    <source>
        <dbReference type="ARBA" id="ARBA00023136"/>
    </source>
</evidence>
<evidence type="ECO:0000256" key="1">
    <source>
        <dbReference type="ARBA" id="ARBA00004571"/>
    </source>
</evidence>
<name>A0A521BAM5_9SPHI</name>
<evidence type="ECO:0000256" key="3">
    <source>
        <dbReference type="ARBA" id="ARBA00022452"/>
    </source>
</evidence>
<dbReference type="InterPro" id="IPR036942">
    <property type="entry name" value="Beta-barrel_TonB_sf"/>
</dbReference>
<keyword evidence="2 8" id="KW-0813">Transport</keyword>
<dbReference type="GO" id="GO:0044718">
    <property type="term" value="P:siderophore transmembrane transport"/>
    <property type="evidence" value="ECO:0007669"/>
    <property type="project" value="TreeGrafter"/>
</dbReference>
<reference evidence="11 12" key="1">
    <citation type="submission" date="2017-05" db="EMBL/GenBank/DDBJ databases">
        <authorList>
            <person name="Varghese N."/>
            <person name="Submissions S."/>
        </authorList>
    </citation>
    <scope>NUCLEOTIDE SEQUENCE [LARGE SCALE GENOMIC DNA]</scope>
    <source>
        <strain evidence="11 12">DSM 19036</strain>
    </source>
</reference>
<dbReference type="GO" id="GO:0015344">
    <property type="term" value="F:siderophore uptake transmembrane transporter activity"/>
    <property type="evidence" value="ECO:0007669"/>
    <property type="project" value="TreeGrafter"/>
</dbReference>
<dbReference type="InterPro" id="IPR037066">
    <property type="entry name" value="Plug_dom_sf"/>
</dbReference>
<proteinExistence type="inferred from homology"/>
<dbReference type="Gene3D" id="2.40.170.20">
    <property type="entry name" value="TonB-dependent receptor, beta-barrel domain"/>
    <property type="match status" value="1"/>
</dbReference>
<dbReference type="EMBL" id="FXTN01000002">
    <property type="protein sequence ID" value="SMO44164.1"/>
    <property type="molecule type" value="Genomic_DNA"/>
</dbReference>
<dbReference type="GO" id="GO:0009279">
    <property type="term" value="C:cell outer membrane"/>
    <property type="evidence" value="ECO:0007669"/>
    <property type="project" value="UniProtKB-SubCell"/>
</dbReference>
<dbReference type="NCBIfam" id="TIGR04057">
    <property type="entry name" value="SusC_RagA_signa"/>
    <property type="match status" value="1"/>
</dbReference>
<keyword evidence="6 8" id="KW-0472">Membrane</keyword>
<keyword evidence="5" id="KW-0732">Signal</keyword>
<dbReference type="InterPro" id="IPR008969">
    <property type="entry name" value="CarboxyPept-like_regulatory"/>
</dbReference>
<dbReference type="PANTHER" id="PTHR30069:SF29">
    <property type="entry name" value="HEMOGLOBIN AND HEMOGLOBIN-HAPTOGLOBIN-BINDING PROTEIN 1-RELATED"/>
    <property type="match status" value="1"/>
</dbReference>
<sequence length="1118" mass="120049">MLLLNLYSKAESAPLQDPDIKISLNVSKMPVTDVLKRINKLAKVDFAYGSDIFRSSDIVTLNVKDEKLSVVLKTILEPLNMQFTFTDNLILIESVKNRNKPVAVKTVIPAAQQTQVKGTVTDHKGLPLPGVSVRLKGGPAASSTNAEGKYTIAIPDGSGTLIFTFMGYLVQEIAVAGRTAADVVLQEQSQELTEVVVTALGIRREKKSLAYAVSEVEGDELTQARENNVANALTGKIAGVNASGLSTGPGGSSRVIIRGNGSLNGSNQPLYVINGMPMDNSTPGGSATSNGGSDGTGNVDRGDGIGGINPDDIESISVLKGGTAAALYGARAANGVILITTKKGHAQKGVGIDYNSTFNVDRVIVTPNWQYEYGQGTDGTKPTSQAQALASGRRSFGARIDGSAFIAADGLSHPYSAVKDNVQDFYQTGTSFTNTLAFTGGNDNLTYRFSGSDLNSKSILPNTTYNRKTANLSVNGKLGKRISFEALAQYNIENAHNRPTAGDALGNPNWTPLLVANTTDIDWLKPGYDANGNETAWNDAAIATNGYFVVNKFKQKDTKNRFIGQAGLTFQIIRNLSAKASVSRDFYNYDYEYILPSGTLYTPNGQYAALKADNSETNGLLTVNYSGKLSSDFSLNALAGGNQQRSVYNLLTTTGRNFTIPYFYSTTNLSTIASVPTNNRTAINSLFASADAGFRGYAFLTVTGRQDWFSTLSPLHNSLFYPSVGGSLVLSDAFKLPRLISFAKLRASWAQVGGGAPDPYQINLGYTSQPSSGQPIQNVTSTTISNKNLQPYTSTTTEAGVDVKLLNNRLGIDLTLYNRKTTNDIVYTAISGTTGFNNVILNVGELDNRGIEAMFTGNPIKSRDFSWNLSYNVSYNKNTVQKLSEGLNQIQVASSVNTYAYVNNIVGQSYGSIVGTKMAKDASGNTIFNATTGLPVATGLEVLGKGVAPWTMGITNDFHYKEFTLSILIDGKFGNKIFSLMDVYATRLGLNKMTLPGRDGGLTVTGVTQSGAAYSRFIPVSGLQSYYDNYKSYTDLFVYDAGFVKLRQVILSYALPVKKIAALQSASISLVARNLLTLFKQTDNFDPEQSYTNSSSQGFESIGLPRTRTVGLNLMVKF</sequence>
<evidence type="ECO:0000256" key="2">
    <source>
        <dbReference type="ARBA" id="ARBA00022448"/>
    </source>
</evidence>
<dbReference type="PROSITE" id="PS52016">
    <property type="entry name" value="TONB_DEPENDENT_REC_3"/>
    <property type="match status" value="1"/>
</dbReference>
<dbReference type="InterPro" id="IPR012910">
    <property type="entry name" value="Plug_dom"/>
</dbReference>
<dbReference type="PANTHER" id="PTHR30069">
    <property type="entry name" value="TONB-DEPENDENT OUTER MEMBRANE RECEPTOR"/>
    <property type="match status" value="1"/>
</dbReference>
<keyword evidence="12" id="KW-1185">Reference proteome</keyword>
<evidence type="ECO:0000256" key="4">
    <source>
        <dbReference type="ARBA" id="ARBA00022692"/>
    </source>
</evidence>
<dbReference type="InterPro" id="IPR023997">
    <property type="entry name" value="TonB-dep_OMP_SusC/RagA_CS"/>
</dbReference>
<evidence type="ECO:0000256" key="8">
    <source>
        <dbReference type="PROSITE-ProRule" id="PRU01360"/>
    </source>
</evidence>
<evidence type="ECO:0000313" key="12">
    <source>
        <dbReference type="Proteomes" id="UP000320300"/>
    </source>
</evidence>
<feature type="domain" description="TonB-dependent receptor plug" evidence="10">
    <location>
        <begin position="206"/>
        <end position="336"/>
    </location>
</feature>
<evidence type="ECO:0000259" key="10">
    <source>
        <dbReference type="Pfam" id="PF07715"/>
    </source>
</evidence>
<dbReference type="SUPFAM" id="SSF49464">
    <property type="entry name" value="Carboxypeptidase regulatory domain-like"/>
    <property type="match status" value="1"/>
</dbReference>
<feature type="region of interest" description="Disordered" evidence="9">
    <location>
        <begin position="280"/>
        <end position="299"/>
    </location>
</feature>
<protein>
    <submittedName>
        <fullName evidence="11">TonB-linked outer membrane protein, SusC/RagA family</fullName>
    </submittedName>
</protein>
<dbReference type="InterPro" id="IPR039426">
    <property type="entry name" value="TonB-dep_rcpt-like"/>
</dbReference>
<comment type="similarity">
    <text evidence="8">Belongs to the TonB-dependent receptor family.</text>
</comment>
<dbReference type="Gene3D" id="2.60.40.1120">
    <property type="entry name" value="Carboxypeptidase-like, regulatory domain"/>
    <property type="match status" value="1"/>
</dbReference>
<organism evidence="11 12">
    <name type="scientific">Pedobacter westerhofensis</name>
    <dbReference type="NCBI Taxonomy" id="425512"/>
    <lineage>
        <taxon>Bacteria</taxon>
        <taxon>Pseudomonadati</taxon>
        <taxon>Bacteroidota</taxon>
        <taxon>Sphingobacteriia</taxon>
        <taxon>Sphingobacteriales</taxon>
        <taxon>Sphingobacteriaceae</taxon>
        <taxon>Pedobacter</taxon>
    </lineage>
</organism>
<feature type="compositionally biased region" description="Polar residues" evidence="9">
    <location>
        <begin position="280"/>
        <end position="291"/>
    </location>
</feature>
<evidence type="ECO:0000256" key="7">
    <source>
        <dbReference type="ARBA" id="ARBA00023237"/>
    </source>
</evidence>
<dbReference type="Pfam" id="PF13715">
    <property type="entry name" value="CarbopepD_reg_2"/>
    <property type="match status" value="1"/>
</dbReference>
<gene>
    <name evidence="11" type="ORF">SAMN06265348_102134</name>
</gene>